<protein>
    <submittedName>
        <fullName evidence="1">Uncharacterized protein</fullName>
    </submittedName>
</protein>
<evidence type="ECO:0000313" key="2">
    <source>
        <dbReference type="Proteomes" id="UP001234178"/>
    </source>
</evidence>
<organism evidence="1 2">
    <name type="scientific">Daphnia magna</name>
    <dbReference type="NCBI Taxonomy" id="35525"/>
    <lineage>
        <taxon>Eukaryota</taxon>
        <taxon>Metazoa</taxon>
        <taxon>Ecdysozoa</taxon>
        <taxon>Arthropoda</taxon>
        <taxon>Crustacea</taxon>
        <taxon>Branchiopoda</taxon>
        <taxon>Diplostraca</taxon>
        <taxon>Cladocera</taxon>
        <taxon>Anomopoda</taxon>
        <taxon>Daphniidae</taxon>
        <taxon>Daphnia</taxon>
    </lineage>
</organism>
<reference evidence="1 2" key="1">
    <citation type="journal article" date="2023" name="Nucleic Acids Res.">
        <title>The hologenome of Daphnia magna reveals possible DNA methylation and microbiome-mediated evolution of the host genome.</title>
        <authorList>
            <person name="Chaturvedi A."/>
            <person name="Li X."/>
            <person name="Dhandapani V."/>
            <person name="Marshall H."/>
            <person name="Kissane S."/>
            <person name="Cuenca-Cambronero M."/>
            <person name="Asole G."/>
            <person name="Calvet F."/>
            <person name="Ruiz-Romero M."/>
            <person name="Marangio P."/>
            <person name="Guigo R."/>
            <person name="Rago D."/>
            <person name="Mirbahai L."/>
            <person name="Eastwood N."/>
            <person name="Colbourne J.K."/>
            <person name="Zhou J."/>
            <person name="Mallon E."/>
            <person name="Orsini L."/>
        </authorList>
    </citation>
    <scope>NUCLEOTIDE SEQUENCE [LARGE SCALE GENOMIC DNA]</scope>
    <source>
        <strain evidence="1">LRV0_1</strain>
    </source>
</reference>
<proteinExistence type="predicted"/>
<comment type="caution">
    <text evidence="1">The sequence shown here is derived from an EMBL/GenBank/DDBJ whole genome shotgun (WGS) entry which is preliminary data.</text>
</comment>
<name>A0ABQ9ZHL9_9CRUS</name>
<keyword evidence="2" id="KW-1185">Reference proteome</keyword>
<evidence type="ECO:0000313" key="1">
    <source>
        <dbReference type="EMBL" id="KAK4012423.1"/>
    </source>
</evidence>
<dbReference type="EMBL" id="JAOYFB010000003">
    <property type="protein sequence ID" value="KAK4012423.1"/>
    <property type="molecule type" value="Genomic_DNA"/>
</dbReference>
<gene>
    <name evidence="1" type="ORF">OUZ56_021522</name>
</gene>
<accession>A0ABQ9ZHL9</accession>
<sequence length="250" mass="27906">MLRLRFREESCSQPWHRRDSCYSRCCCYGWRVLPIGDCSQAEKPFSCGTIQMHPKIFRFFVGPPSVVLIGVRYFSYGAGARWAIANGGRGEGTLLLENSLLDSSLLEVSTGEYSDESLEPLQHWELEPKSSLVSSSEGLDSAKISRKSSPTAGIQRLFYLLHSQRIRLYWQSYCLEKVGTSTLVLSQLLPHRCSPTPLPIALLFQYPVFSAELATVGSYTPPGYLHLRLSTGLKDLAPRLKAEGPVADEV</sequence>
<dbReference type="Proteomes" id="UP001234178">
    <property type="component" value="Unassembled WGS sequence"/>
</dbReference>